<evidence type="ECO:0000259" key="5">
    <source>
        <dbReference type="SMART" id="SM01318"/>
    </source>
</evidence>
<accession>A0A6J2TNR8</accession>
<dbReference type="GeneID" id="115626897"/>
<dbReference type="RefSeq" id="XP_030378266.1">
    <property type="nucleotide sequence ID" value="XM_030522406.1"/>
</dbReference>
<evidence type="ECO:0000313" key="6">
    <source>
        <dbReference type="Proteomes" id="UP000504634"/>
    </source>
</evidence>
<feature type="signal peptide" evidence="4">
    <location>
        <begin position="1"/>
        <end position="20"/>
    </location>
</feature>
<dbReference type="Proteomes" id="UP000504634">
    <property type="component" value="Unplaced"/>
</dbReference>
<dbReference type="InterPro" id="IPR053308">
    <property type="entry name" value="Vago-like"/>
</dbReference>
<dbReference type="Pfam" id="PF15430">
    <property type="entry name" value="SVWC"/>
    <property type="match status" value="1"/>
</dbReference>
<dbReference type="PANTHER" id="PTHR39957">
    <property type="entry name" value="AT09846P1-RELATED"/>
    <property type="match status" value="1"/>
</dbReference>
<dbReference type="PANTHER" id="PTHR39957:SF1">
    <property type="entry name" value="AT09846P1-RELATED"/>
    <property type="match status" value="1"/>
</dbReference>
<name>A0A6J2TNR8_DROLE</name>
<reference evidence="7" key="1">
    <citation type="submission" date="2025-08" db="UniProtKB">
        <authorList>
            <consortium name="RefSeq"/>
        </authorList>
    </citation>
    <scope>IDENTIFICATION</scope>
    <source>
        <strain evidence="7">11010-0011.00</strain>
        <tissue evidence="7">Whole body</tissue>
    </source>
</reference>
<evidence type="ECO:0000256" key="4">
    <source>
        <dbReference type="SAM" id="SignalP"/>
    </source>
</evidence>
<dbReference type="InterPro" id="IPR029277">
    <property type="entry name" value="SVWC_dom"/>
</dbReference>
<feature type="region of interest" description="Disordered" evidence="3">
    <location>
        <begin position="144"/>
        <end position="166"/>
    </location>
</feature>
<dbReference type="OrthoDB" id="7769664at2759"/>
<protein>
    <submittedName>
        <fullName evidence="7">Uncharacterized protein LOC115626897</fullName>
    </submittedName>
</protein>
<keyword evidence="4" id="KW-0732">Signal</keyword>
<proteinExistence type="predicted"/>
<dbReference type="SMART" id="SM01318">
    <property type="entry name" value="SVWC"/>
    <property type="match status" value="1"/>
</dbReference>
<evidence type="ECO:0000256" key="2">
    <source>
        <dbReference type="ARBA" id="ARBA00022525"/>
    </source>
</evidence>
<sequence length="166" mass="19165">MESLACLGLVLQLLLWVCKGHTAVPYRSRNYLFTQYCKDAQTGRELYVGEVITRPGQCTRVQCLGTLELWEDNCQVPKSLKGDCAPVQPTDLNLDYPKCCPMYECKTYRRNDFSELELTNTYDHYGNLRRSNMAEVIVMNKEPRRLDNQASSQPLREPTGNIDRYI</sequence>
<comment type="subcellular location">
    <subcellularLocation>
        <location evidence="1">Secreted</location>
    </subcellularLocation>
</comment>
<evidence type="ECO:0000256" key="3">
    <source>
        <dbReference type="SAM" id="MobiDB-lite"/>
    </source>
</evidence>
<dbReference type="GO" id="GO:0005576">
    <property type="term" value="C:extracellular region"/>
    <property type="evidence" value="ECO:0007669"/>
    <property type="project" value="UniProtKB-SubCell"/>
</dbReference>
<dbReference type="AlphaFoldDB" id="A0A6J2TNR8"/>
<evidence type="ECO:0000313" key="7">
    <source>
        <dbReference type="RefSeq" id="XP_030378266.1"/>
    </source>
</evidence>
<keyword evidence="6" id="KW-1185">Reference proteome</keyword>
<evidence type="ECO:0000256" key="1">
    <source>
        <dbReference type="ARBA" id="ARBA00004613"/>
    </source>
</evidence>
<feature type="domain" description="Single" evidence="5">
    <location>
        <begin position="37"/>
        <end position="105"/>
    </location>
</feature>
<feature type="chain" id="PRO_5027091196" evidence="4">
    <location>
        <begin position="21"/>
        <end position="166"/>
    </location>
</feature>
<gene>
    <name evidence="7" type="primary">LOC115626897</name>
</gene>
<organism evidence="6 7">
    <name type="scientific">Drosophila lebanonensis</name>
    <name type="common">Fruit fly</name>
    <name type="synonym">Scaptodrosophila lebanonensis</name>
    <dbReference type="NCBI Taxonomy" id="7225"/>
    <lineage>
        <taxon>Eukaryota</taxon>
        <taxon>Metazoa</taxon>
        <taxon>Ecdysozoa</taxon>
        <taxon>Arthropoda</taxon>
        <taxon>Hexapoda</taxon>
        <taxon>Insecta</taxon>
        <taxon>Pterygota</taxon>
        <taxon>Neoptera</taxon>
        <taxon>Endopterygota</taxon>
        <taxon>Diptera</taxon>
        <taxon>Brachycera</taxon>
        <taxon>Muscomorpha</taxon>
        <taxon>Ephydroidea</taxon>
        <taxon>Drosophilidae</taxon>
        <taxon>Scaptodrosophila</taxon>
    </lineage>
</organism>
<keyword evidence="2" id="KW-0964">Secreted</keyword>